<comment type="caution">
    <text evidence="3">The sequence shown here is derived from an EMBL/GenBank/DDBJ whole genome shotgun (WGS) entry which is preliminary data.</text>
</comment>
<dbReference type="Gene3D" id="2.40.420.20">
    <property type="match status" value="1"/>
</dbReference>
<proteinExistence type="inferred from homology"/>
<evidence type="ECO:0000313" key="3">
    <source>
        <dbReference type="EMBL" id="MBA5764401.1"/>
    </source>
</evidence>
<dbReference type="SUPFAM" id="SSF111369">
    <property type="entry name" value="HlyD-like secretion proteins"/>
    <property type="match status" value="1"/>
</dbReference>
<dbReference type="Pfam" id="PF25984">
    <property type="entry name" value="BSH_YknX"/>
    <property type="match status" value="1"/>
</dbReference>
<dbReference type="AlphaFoldDB" id="A0A7W2FUC7"/>
<dbReference type="GO" id="GO:1990281">
    <property type="term" value="C:efflux pump complex"/>
    <property type="evidence" value="ECO:0007669"/>
    <property type="project" value="TreeGrafter"/>
</dbReference>
<dbReference type="Gene3D" id="1.10.287.470">
    <property type="entry name" value="Helix hairpin bin"/>
    <property type="match status" value="1"/>
</dbReference>
<accession>A0A7W2FUC7</accession>
<protein>
    <submittedName>
        <fullName evidence="3">Efflux RND transporter periplasmic adaptor subunit</fullName>
    </submittedName>
</protein>
<dbReference type="NCBIfam" id="TIGR01730">
    <property type="entry name" value="RND_mfp"/>
    <property type="match status" value="1"/>
</dbReference>
<reference evidence="3 4" key="1">
    <citation type="submission" date="2020-07" db="EMBL/GenBank/DDBJ databases">
        <title>Vibrio marinisediminis sp. nov., isolated from marine sediment.</title>
        <authorList>
            <person name="Ji X."/>
        </authorList>
    </citation>
    <scope>NUCLEOTIDE SEQUENCE [LARGE SCALE GENOMIC DNA]</scope>
    <source>
        <strain evidence="3 4">404</strain>
    </source>
</reference>
<dbReference type="PANTHER" id="PTHR30469">
    <property type="entry name" value="MULTIDRUG RESISTANCE PROTEIN MDTA"/>
    <property type="match status" value="1"/>
</dbReference>
<dbReference type="Proteomes" id="UP000571701">
    <property type="component" value="Unassembled WGS sequence"/>
</dbReference>
<feature type="domain" description="YknX-like barrel-sandwich hybrid" evidence="2">
    <location>
        <begin position="66"/>
        <end position="174"/>
    </location>
</feature>
<organism evidence="3 4">
    <name type="scientific">Vibrio marinisediminis</name>
    <dbReference type="NCBI Taxonomy" id="2758441"/>
    <lineage>
        <taxon>Bacteria</taxon>
        <taxon>Pseudomonadati</taxon>
        <taxon>Pseudomonadota</taxon>
        <taxon>Gammaproteobacteria</taxon>
        <taxon>Vibrionales</taxon>
        <taxon>Vibrionaceae</taxon>
        <taxon>Vibrio</taxon>
    </lineage>
</organism>
<evidence type="ECO:0000313" key="4">
    <source>
        <dbReference type="Proteomes" id="UP000571701"/>
    </source>
</evidence>
<dbReference type="RefSeq" id="WP_182110453.1">
    <property type="nucleotide sequence ID" value="NZ_JACFYF010000020.1"/>
</dbReference>
<dbReference type="GO" id="GO:0015562">
    <property type="term" value="F:efflux transmembrane transporter activity"/>
    <property type="evidence" value="ECO:0007669"/>
    <property type="project" value="TreeGrafter"/>
</dbReference>
<sequence length="351" mass="39229">MMLRKTSLILLASSLLLGCQFEAEHREKPPLVVELLEVTAPISSQFRIFNGVVEPADLTPLSFRVEGELSQIVVKEGDRVKQGDVLATVNSDKFKQNLDNAQVRYELAARQLERGQDLYQREMVSSAELDELSATSKLAKAQRDTAKTFVRYSRLKAPFDGVISSVDKKKHENISPGEVVLTLYKEDQLHVKINVSDSILAMMDPTGRNRNYQPLVSFAGNEKRVAMHYLEHTSELHPQSQSYEFWLHREQITPEILPGTSATVYVDMVSAGMGNLHGHLIPMTAIYSGESNNDFYVWKLENNLAQRYPITVDQITGLGAVVSKGIEQGDTIINSNLRKLRAGMEIKGAAL</sequence>
<keyword evidence="4" id="KW-1185">Reference proteome</keyword>
<dbReference type="PANTHER" id="PTHR30469:SF20">
    <property type="entry name" value="EFFLUX RND TRANSPORTER PERIPLASMIC ADAPTOR SUBUNIT"/>
    <property type="match status" value="1"/>
</dbReference>
<gene>
    <name evidence="3" type="ORF">H2O73_18760</name>
</gene>
<dbReference type="InterPro" id="IPR006143">
    <property type="entry name" value="RND_pump_MFP"/>
</dbReference>
<dbReference type="EMBL" id="JACFYF010000020">
    <property type="protein sequence ID" value="MBA5764401.1"/>
    <property type="molecule type" value="Genomic_DNA"/>
</dbReference>
<name>A0A7W2FUC7_9VIBR</name>
<dbReference type="InterPro" id="IPR058639">
    <property type="entry name" value="BSH_YknX-like"/>
</dbReference>
<dbReference type="CDD" id="cd06849">
    <property type="entry name" value="lipoyl_domain"/>
    <property type="match status" value="1"/>
</dbReference>
<dbReference type="PROSITE" id="PS51257">
    <property type="entry name" value="PROKAR_LIPOPROTEIN"/>
    <property type="match status" value="1"/>
</dbReference>
<comment type="similarity">
    <text evidence="1">Belongs to the membrane fusion protein (MFP) (TC 8.A.1) family.</text>
</comment>
<dbReference type="Gene3D" id="2.40.50.100">
    <property type="match status" value="1"/>
</dbReference>
<evidence type="ECO:0000256" key="1">
    <source>
        <dbReference type="ARBA" id="ARBA00009477"/>
    </source>
</evidence>
<evidence type="ECO:0000259" key="2">
    <source>
        <dbReference type="Pfam" id="PF25984"/>
    </source>
</evidence>